<feature type="domain" description="Aminotransferase class I/classII large" evidence="6">
    <location>
        <begin position="36"/>
        <end position="368"/>
    </location>
</feature>
<dbReference type="STRING" id="988821.SAMN05421867_106193"/>
<evidence type="ECO:0000256" key="5">
    <source>
        <dbReference type="ARBA" id="ARBA00037974"/>
    </source>
</evidence>
<gene>
    <name evidence="7" type="ORF">SAMN05421867_106193</name>
</gene>
<dbReference type="InterPro" id="IPR015422">
    <property type="entry name" value="PyrdxlP-dep_Trfase_small"/>
</dbReference>
<protein>
    <recommendedName>
        <fullName evidence="2">cysteine-S-conjugate beta-lyase</fullName>
        <ecNumber evidence="2">4.4.1.13</ecNumber>
    </recommendedName>
</protein>
<dbReference type="SUPFAM" id="SSF53383">
    <property type="entry name" value="PLP-dependent transferases"/>
    <property type="match status" value="1"/>
</dbReference>
<dbReference type="InterPro" id="IPR051798">
    <property type="entry name" value="Class-II_PLP-Dep_Aminotrans"/>
</dbReference>
<dbReference type="GO" id="GO:0047804">
    <property type="term" value="F:cysteine-S-conjugate beta-lyase activity"/>
    <property type="evidence" value="ECO:0007669"/>
    <property type="project" value="UniProtKB-EC"/>
</dbReference>
<keyword evidence="4 7" id="KW-0456">Lyase</keyword>
<dbReference type="PANTHER" id="PTHR43525">
    <property type="entry name" value="PROTEIN MALY"/>
    <property type="match status" value="1"/>
</dbReference>
<dbReference type="OrthoDB" id="3224382at2"/>
<accession>A0A1I0Y8T0</accession>
<dbReference type="CDD" id="cd00609">
    <property type="entry name" value="AAT_like"/>
    <property type="match status" value="1"/>
</dbReference>
<comment type="similarity">
    <text evidence="5">Belongs to the class-II pyridoxal-phosphate-dependent aminotransferase family. MalY/PatB cystathionine beta-lyase subfamily.</text>
</comment>
<evidence type="ECO:0000313" key="8">
    <source>
        <dbReference type="Proteomes" id="UP000199012"/>
    </source>
</evidence>
<dbReference type="EC" id="4.4.1.13" evidence="2"/>
<dbReference type="InterPro" id="IPR015424">
    <property type="entry name" value="PyrdxlP-dep_Trfase"/>
</dbReference>
<evidence type="ECO:0000259" key="6">
    <source>
        <dbReference type="Pfam" id="PF00155"/>
    </source>
</evidence>
<dbReference type="GO" id="GO:0030170">
    <property type="term" value="F:pyridoxal phosphate binding"/>
    <property type="evidence" value="ECO:0007669"/>
    <property type="project" value="InterPro"/>
</dbReference>
<dbReference type="Gene3D" id="3.40.640.10">
    <property type="entry name" value="Type I PLP-dependent aspartate aminotransferase-like (Major domain)"/>
    <property type="match status" value="1"/>
</dbReference>
<sequence length="462" mass="48987">MDRPDLDAITADELRERGSLKWTTFPGTIGAFVAEMDFGLAPEVSQALHASLDRAVTGYLPPALADGLATATADWYADSFGLRVPDAWVHHVPDVLAAFELTMDHFTAPGSAVIVPTPACMPFLEVPELHGREVVQVPSVERDGRLHIDLDAVERAFADGAGLFVLCNPHNPLGTVYRREELEALAEVVGRAGGRVFSDEIHAPIVYGEGRHVPYASVSPAAAAHTVTAVSASKAWNLAGLKCAQVILTNEADEAHWQTFGFMAGHGTANLGVIGNTAAYTAGRRWLDGVVDYLDGNRRLLAELVAEHLPGVRVTVPEGTYIAWMDFRATALTGDLGEWYREHAGVAMTDGLACGAVGAGHTRFVFALPRPLLRECSAVNTCPLPGRTAMPCTLRCPVCTTRGDASGSPRNGLVGHASPVAGSTRRSFPAVVARSCGFVPTALSPVPTSSAPAGSNRRRHPP</sequence>
<dbReference type="EMBL" id="FOKA01000006">
    <property type="protein sequence ID" value="SFB08563.1"/>
    <property type="molecule type" value="Genomic_DNA"/>
</dbReference>
<reference evidence="7 8" key="1">
    <citation type="submission" date="2016-10" db="EMBL/GenBank/DDBJ databases">
        <authorList>
            <person name="de Groot N.N."/>
        </authorList>
    </citation>
    <scope>NUCLEOTIDE SEQUENCE [LARGE SCALE GENOMIC DNA]</scope>
    <source>
        <strain evidence="7 8">CGMCC 4.6945</strain>
    </source>
</reference>
<evidence type="ECO:0000256" key="1">
    <source>
        <dbReference type="ARBA" id="ARBA00001933"/>
    </source>
</evidence>
<proteinExistence type="inferred from homology"/>
<evidence type="ECO:0000313" key="7">
    <source>
        <dbReference type="EMBL" id="SFB08563.1"/>
    </source>
</evidence>
<evidence type="ECO:0000256" key="2">
    <source>
        <dbReference type="ARBA" id="ARBA00012224"/>
    </source>
</evidence>
<dbReference type="InterPro" id="IPR004839">
    <property type="entry name" value="Aminotransferase_I/II_large"/>
</dbReference>
<keyword evidence="8" id="KW-1185">Reference proteome</keyword>
<dbReference type="Pfam" id="PF00155">
    <property type="entry name" value="Aminotran_1_2"/>
    <property type="match status" value="1"/>
</dbReference>
<comment type="cofactor">
    <cofactor evidence="1">
        <name>pyridoxal 5'-phosphate</name>
        <dbReference type="ChEBI" id="CHEBI:597326"/>
    </cofactor>
</comment>
<evidence type="ECO:0000256" key="3">
    <source>
        <dbReference type="ARBA" id="ARBA00022898"/>
    </source>
</evidence>
<dbReference type="InterPro" id="IPR015421">
    <property type="entry name" value="PyrdxlP-dep_Trfase_major"/>
</dbReference>
<dbReference type="Proteomes" id="UP000199012">
    <property type="component" value="Unassembled WGS sequence"/>
</dbReference>
<dbReference type="AlphaFoldDB" id="A0A1I0Y8T0"/>
<dbReference type="PANTHER" id="PTHR43525:SF2">
    <property type="entry name" value="CYSTATHIONINE BETA-LYASE-RELATED"/>
    <property type="match status" value="1"/>
</dbReference>
<name>A0A1I0Y8T0_9CELL</name>
<organism evidence="7 8">
    <name type="scientific">Cellulomonas marina</name>
    <dbReference type="NCBI Taxonomy" id="988821"/>
    <lineage>
        <taxon>Bacteria</taxon>
        <taxon>Bacillati</taxon>
        <taxon>Actinomycetota</taxon>
        <taxon>Actinomycetes</taxon>
        <taxon>Micrococcales</taxon>
        <taxon>Cellulomonadaceae</taxon>
        <taxon>Cellulomonas</taxon>
    </lineage>
</organism>
<dbReference type="Gene3D" id="3.90.1150.10">
    <property type="entry name" value="Aspartate Aminotransferase, domain 1"/>
    <property type="match status" value="1"/>
</dbReference>
<evidence type="ECO:0000256" key="4">
    <source>
        <dbReference type="ARBA" id="ARBA00023239"/>
    </source>
</evidence>
<keyword evidence="3" id="KW-0663">Pyridoxal phosphate</keyword>